<dbReference type="Proteomes" id="UP000190774">
    <property type="component" value="Unassembled WGS sequence"/>
</dbReference>
<reference evidence="4" key="1">
    <citation type="submission" date="2017-02" db="EMBL/GenBank/DDBJ databases">
        <authorList>
            <person name="Varghese N."/>
            <person name="Submissions S."/>
        </authorList>
    </citation>
    <scope>NUCLEOTIDE SEQUENCE [LARGE SCALE GENOMIC DNA]</scope>
    <source>
        <strain evidence="4">ATCC 700200</strain>
    </source>
</reference>
<gene>
    <name evidence="3" type="ORF">SAMN02745166_00909</name>
</gene>
<evidence type="ECO:0000313" key="3">
    <source>
        <dbReference type="EMBL" id="SKA82442.1"/>
    </source>
</evidence>
<dbReference type="GO" id="GO:0016887">
    <property type="term" value="F:ATP hydrolysis activity"/>
    <property type="evidence" value="ECO:0007669"/>
    <property type="project" value="InterPro"/>
</dbReference>
<dbReference type="RefSeq" id="WP_078812103.1">
    <property type="nucleotide sequence ID" value="NZ_FUYE01000002.1"/>
</dbReference>
<dbReference type="InterPro" id="IPR001482">
    <property type="entry name" value="T2SS/T4SS_dom"/>
</dbReference>
<dbReference type="OrthoDB" id="9805147at2"/>
<evidence type="ECO:0000259" key="2">
    <source>
        <dbReference type="Pfam" id="PF00437"/>
    </source>
</evidence>
<comment type="similarity">
    <text evidence="1">Belongs to the GSP E family.</text>
</comment>
<proteinExistence type="inferred from homology"/>
<evidence type="ECO:0000256" key="1">
    <source>
        <dbReference type="ARBA" id="ARBA00006611"/>
    </source>
</evidence>
<dbReference type="Pfam" id="PF00437">
    <property type="entry name" value="T2SSE"/>
    <property type="match status" value="1"/>
</dbReference>
<dbReference type="SUPFAM" id="SSF52540">
    <property type="entry name" value="P-loop containing nucleoside triphosphate hydrolases"/>
    <property type="match status" value="1"/>
</dbReference>
<organism evidence="3 4">
    <name type="scientific">Prosthecobacter debontii</name>
    <dbReference type="NCBI Taxonomy" id="48467"/>
    <lineage>
        <taxon>Bacteria</taxon>
        <taxon>Pseudomonadati</taxon>
        <taxon>Verrucomicrobiota</taxon>
        <taxon>Verrucomicrobiia</taxon>
        <taxon>Verrucomicrobiales</taxon>
        <taxon>Verrucomicrobiaceae</taxon>
        <taxon>Prosthecobacter</taxon>
    </lineage>
</organism>
<dbReference type="InterPro" id="IPR027417">
    <property type="entry name" value="P-loop_NTPase"/>
</dbReference>
<dbReference type="AlphaFoldDB" id="A0A1T4WYK8"/>
<name>A0A1T4WYK8_9BACT</name>
<sequence>MCSAASPADILGQLAVAFPGREISDVQIRTDGLIYLHTNRGLEIAESFGLQSAEAVGKIAEGLFTRQSHEIWADNSVSATGDRMWELVRSRRVIDFSCEEGALGSPVRMRVQVHLSEHGLGITCRWLRAKISQLETLGIDPLISDSLRDLVQRRFGLGLITGPTGSGKSTTLAAILDWVRRHFPKHIVTVEDPIEYRYDSTMADPNQPGVLIPAPSLVTQQEVGRHTLSYQSGLKEVLRKTPNIILIGEIRDRETMETCIEAAQTGHFVLSTLHTRGAVKTIDRILEFFPKEQQSGILHRLSETLTFVLSQGLLTGFNGRVLVTEYLQNTNEAVSAGMRAYDGSATSLEDALRYKGNLRWNQCLMNHYRGGAISEDIFNANLLAG</sequence>
<dbReference type="PANTHER" id="PTHR30486">
    <property type="entry name" value="TWITCHING MOTILITY PROTEIN PILT"/>
    <property type="match status" value="1"/>
</dbReference>
<accession>A0A1T4WYK8</accession>
<dbReference type="EMBL" id="FUYE01000002">
    <property type="protein sequence ID" value="SKA82442.1"/>
    <property type="molecule type" value="Genomic_DNA"/>
</dbReference>
<dbReference type="Gene3D" id="3.40.50.300">
    <property type="entry name" value="P-loop containing nucleotide triphosphate hydrolases"/>
    <property type="match status" value="1"/>
</dbReference>
<dbReference type="InterPro" id="IPR050921">
    <property type="entry name" value="T4SS_GSP_E_ATPase"/>
</dbReference>
<feature type="domain" description="Bacterial type II secretion system protein E" evidence="2">
    <location>
        <begin position="106"/>
        <end position="314"/>
    </location>
</feature>
<evidence type="ECO:0000313" key="4">
    <source>
        <dbReference type="Proteomes" id="UP000190774"/>
    </source>
</evidence>
<keyword evidence="4" id="KW-1185">Reference proteome</keyword>
<protein>
    <submittedName>
        <fullName evidence="3">Pilus retraction protein PilT</fullName>
    </submittedName>
</protein>
<dbReference type="STRING" id="48467.SAMN02745166_00909"/>